<feature type="compositionally biased region" description="Polar residues" evidence="1">
    <location>
        <begin position="253"/>
        <end position="305"/>
    </location>
</feature>
<gene>
    <name evidence="2" type="ORF">GOP47_0017846</name>
</gene>
<comment type="caution">
    <text evidence="2">The sequence shown here is derived from an EMBL/GenBank/DDBJ whole genome shotgun (WGS) entry which is preliminary data.</text>
</comment>
<dbReference type="EMBL" id="JABFUD020000017">
    <property type="protein sequence ID" value="KAI5067318.1"/>
    <property type="molecule type" value="Genomic_DNA"/>
</dbReference>
<evidence type="ECO:0000313" key="3">
    <source>
        <dbReference type="Proteomes" id="UP000886520"/>
    </source>
</evidence>
<feature type="compositionally biased region" description="Polar residues" evidence="1">
    <location>
        <begin position="314"/>
        <end position="325"/>
    </location>
</feature>
<evidence type="ECO:0000313" key="2">
    <source>
        <dbReference type="EMBL" id="KAI5067318.1"/>
    </source>
</evidence>
<organism evidence="2 3">
    <name type="scientific">Adiantum capillus-veneris</name>
    <name type="common">Maidenhair fern</name>
    <dbReference type="NCBI Taxonomy" id="13818"/>
    <lineage>
        <taxon>Eukaryota</taxon>
        <taxon>Viridiplantae</taxon>
        <taxon>Streptophyta</taxon>
        <taxon>Embryophyta</taxon>
        <taxon>Tracheophyta</taxon>
        <taxon>Polypodiopsida</taxon>
        <taxon>Polypodiidae</taxon>
        <taxon>Polypodiales</taxon>
        <taxon>Pteridineae</taxon>
        <taxon>Pteridaceae</taxon>
        <taxon>Vittarioideae</taxon>
        <taxon>Adiantum</taxon>
    </lineage>
</organism>
<protein>
    <submittedName>
        <fullName evidence="2">Uncharacterized protein</fullName>
    </submittedName>
</protein>
<reference evidence="2" key="1">
    <citation type="submission" date="2021-01" db="EMBL/GenBank/DDBJ databases">
        <title>Adiantum capillus-veneris genome.</title>
        <authorList>
            <person name="Fang Y."/>
            <person name="Liao Q."/>
        </authorList>
    </citation>
    <scope>NUCLEOTIDE SEQUENCE</scope>
    <source>
        <strain evidence="2">H3</strain>
        <tissue evidence="2">Leaf</tissue>
    </source>
</reference>
<proteinExistence type="predicted"/>
<dbReference type="Proteomes" id="UP000886520">
    <property type="component" value="Chromosome 17"/>
</dbReference>
<dbReference type="AlphaFoldDB" id="A0A9D4UG52"/>
<keyword evidence="3" id="KW-1185">Reference proteome</keyword>
<feature type="region of interest" description="Disordered" evidence="1">
    <location>
        <begin position="253"/>
        <end position="325"/>
    </location>
</feature>
<name>A0A9D4UG52_ADICA</name>
<sequence length="395" mass="43832">MRRALNVSFVEAAEFDAKEFLLQGLDEDFTIRNIAPLEVMRQNLELIKYLYNHPKGVEMVNEGLSSEDTKRQQTAANIVGFWARKQNFENNTTLLLKLAEKLGLPGKTAEAAANAFSTLAKRHVLDVSPLLKVVVAGDGGESCTVVEKVINLILRRRLPTLQVYVRLLDSIFMSQSVWTWLISPSRPADLKKEIKKKLSSIADQERRNGVMHTRVDPSIRALTGFYAFSALDRLMEFENASRGNHVLSSTISKATTDHTGPNGVNNNAPTGSFDNLSNNGSEISHNSTGSTSALNSAPGSTNTVDNAGADQISHDTTASSGSNENNWHTQAKALLSKLDEGLQHQKFMWFSDAERYQELCRKYFTPAEMNSDPLGSWLHDESCEIRGKEYENLPL</sequence>
<accession>A0A9D4UG52</accession>
<dbReference type="OrthoDB" id="1994528at2759"/>
<evidence type="ECO:0000256" key="1">
    <source>
        <dbReference type="SAM" id="MobiDB-lite"/>
    </source>
</evidence>